<evidence type="ECO:0000256" key="1">
    <source>
        <dbReference type="SAM" id="MobiDB-lite"/>
    </source>
</evidence>
<reference evidence="2" key="1">
    <citation type="submission" date="2023-06" db="EMBL/GenBank/DDBJ databases">
        <title>Genome-scale phylogeny and comparative genomics of the fungal order Sordariales.</title>
        <authorList>
            <consortium name="Lawrence Berkeley National Laboratory"/>
            <person name="Hensen N."/>
            <person name="Bonometti L."/>
            <person name="Westerberg I."/>
            <person name="Brannstrom I.O."/>
            <person name="Guillou S."/>
            <person name="Cros-Aarteil S."/>
            <person name="Calhoun S."/>
            <person name="Haridas S."/>
            <person name="Kuo A."/>
            <person name="Mondo S."/>
            <person name="Pangilinan J."/>
            <person name="Riley R."/>
            <person name="LaButti K."/>
            <person name="Andreopoulos B."/>
            <person name="Lipzen A."/>
            <person name="Chen C."/>
            <person name="Yanf M."/>
            <person name="Daum C."/>
            <person name="Ng V."/>
            <person name="Clum A."/>
            <person name="Steindorff A."/>
            <person name="Ohm R."/>
            <person name="Martin F."/>
            <person name="Silar P."/>
            <person name="Natvig D."/>
            <person name="Lalanne C."/>
            <person name="Gautier V."/>
            <person name="Ament-velasquez S.L."/>
            <person name="Kruys A."/>
            <person name="Hutchinson M.I."/>
            <person name="Powell A.J."/>
            <person name="Barry K."/>
            <person name="Miller A.N."/>
            <person name="Grigoriev I.V."/>
            <person name="Debuchy R."/>
            <person name="Gladieux P."/>
            <person name="Thoren M.H."/>
            <person name="Johannesson H."/>
        </authorList>
    </citation>
    <scope>NUCLEOTIDE SEQUENCE</scope>
    <source>
        <strain evidence="2">SMH3187-1</strain>
    </source>
</reference>
<feature type="compositionally biased region" description="Basic and acidic residues" evidence="1">
    <location>
        <begin position="192"/>
        <end position="212"/>
    </location>
</feature>
<sequence>MTPQDIAPDGDGDSQERLCIDTCSISLPRKAPTSRHSFGSAVLGRRTEYDDEVFVTKLHQRLDFLVTVIQKVRHQKYGYDVAEEWPMGHTPTEFVELSRAEAERQLALFEASSSDDDSVDDGDGARAIVDPLEGPAAPAIANLSPRLPTPSPSTPETPDSRGVILPGDHPSVAAPDITVSKATQGRKRRRDAHAEEEVEGRPAKIRKTAADARRRRRTRQRHTPSS</sequence>
<gene>
    <name evidence="2" type="ORF">B0T18DRAFT_385833</name>
</gene>
<evidence type="ECO:0000313" key="2">
    <source>
        <dbReference type="EMBL" id="KAK0753857.1"/>
    </source>
</evidence>
<organism evidence="2 3">
    <name type="scientific">Schizothecium vesticola</name>
    <dbReference type="NCBI Taxonomy" id="314040"/>
    <lineage>
        <taxon>Eukaryota</taxon>
        <taxon>Fungi</taxon>
        <taxon>Dikarya</taxon>
        <taxon>Ascomycota</taxon>
        <taxon>Pezizomycotina</taxon>
        <taxon>Sordariomycetes</taxon>
        <taxon>Sordariomycetidae</taxon>
        <taxon>Sordariales</taxon>
        <taxon>Schizotheciaceae</taxon>
        <taxon>Schizothecium</taxon>
    </lineage>
</organism>
<dbReference type="AlphaFoldDB" id="A0AA40KCL7"/>
<evidence type="ECO:0000313" key="3">
    <source>
        <dbReference type="Proteomes" id="UP001172155"/>
    </source>
</evidence>
<name>A0AA40KCL7_9PEZI</name>
<keyword evidence="3" id="KW-1185">Reference proteome</keyword>
<protein>
    <submittedName>
        <fullName evidence="2">Uncharacterized protein</fullName>
    </submittedName>
</protein>
<feature type="compositionally biased region" description="Acidic residues" evidence="1">
    <location>
        <begin position="113"/>
        <end position="122"/>
    </location>
</feature>
<feature type="region of interest" description="Disordered" evidence="1">
    <location>
        <begin position="110"/>
        <end position="226"/>
    </location>
</feature>
<proteinExistence type="predicted"/>
<comment type="caution">
    <text evidence="2">The sequence shown here is derived from an EMBL/GenBank/DDBJ whole genome shotgun (WGS) entry which is preliminary data.</text>
</comment>
<dbReference type="Proteomes" id="UP001172155">
    <property type="component" value="Unassembled WGS sequence"/>
</dbReference>
<accession>A0AA40KCL7</accession>
<feature type="compositionally biased region" description="Basic residues" evidence="1">
    <location>
        <begin position="213"/>
        <end position="226"/>
    </location>
</feature>
<dbReference type="EMBL" id="JAUKUD010000001">
    <property type="protein sequence ID" value="KAK0753857.1"/>
    <property type="molecule type" value="Genomic_DNA"/>
</dbReference>